<protein>
    <recommendedName>
        <fullName evidence="2 8">Shikimate dehydrogenase (NADP(+))</fullName>
        <shortName evidence="8">SDH</shortName>
        <ecNumber evidence="2 8">1.1.1.25</ecNumber>
    </recommendedName>
</protein>
<keyword evidence="11" id="KW-1185">Reference proteome</keyword>
<dbReference type="GO" id="GO:0004764">
    <property type="term" value="F:shikimate 3-dehydrogenase (NADP+) activity"/>
    <property type="evidence" value="ECO:0007669"/>
    <property type="project" value="UniProtKB-UniRule"/>
</dbReference>
<dbReference type="Gene3D" id="3.40.50.720">
    <property type="entry name" value="NAD(P)-binding Rossmann-like Domain"/>
    <property type="match status" value="1"/>
</dbReference>
<evidence type="ECO:0000313" key="11">
    <source>
        <dbReference type="Proteomes" id="UP000671852"/>
    </source>
</evidence>
<keyword evidence="6 8" id="KW-0057">Aromatic amino acid biosynthesis</keyword>
<feature type="binding site" evidence="8">
    <location>
        <position position="229"/>
    </location>
    <ligand>
        <name>NADP(+)</name>
        <dbReference type="ChEBI" id="CHEBI:58349"/>
    </ligand>
</feature>
<feature type="binding site" evidence="8">
    <location>
        <position position="100"/>
    </location>
    <ligand>
        <name>shikimate</name>
        <dbReference type="ChEBI" id="CHEBI:36208"/>
    </ligand>
</feature>
<keyword evidence="5 8" id="KW-0560">Oxidoreductase</keyword>
<dbReference type="KEGG" id="saqt:GJV85_05375"/>
<evidence type="ECO:0000256" key="7">
    <source>
        <dbReference type="ARBA" id="ARBA00049442"/>
    </source>
</evidence>
<dbReference type="PANTHER" id="PTHR21089:SF1">
    <property type="entry name" value="BIFUNCTIONAL 3-DEHYDROQUINATE DEHYDRATASE_SHIKIMATE DEHYDROGENASE, CHLOROPLASTIC"/>
    <property type="match status" value="1"/>
</dbReference>
<comment type="catalytic activity">
    <reaction evidence="7 8">
        <text>shikimate + NADP(+) = 3-dehydroshikimate + NADPH + H(+)</text>
        <dbReference type="Rhea" id="RHEA:17737"/>
        <dbReference type="ChEBI" id="CHEBI:15378"/>
        <dbReference type="ChEBI" id="CHEBI:16630"/>
        <dbReference type="ChEBI" id="CHEBI:36208"/>
        <dbReference type="ChEBI" id="CHEBI:57783"/>
        <dbReference type="ChEBI" id="CHEBI:58349"/>
        <dbReference type="EC" id="1.1.1.25"/>
    </reaction>
</comment>
<dbReference type="InterPro" id="IPR013708">
    <property type="entry name" value="Shikimate_DH-bd_N"/>
</dbReference>
<gene>
    <name evidence="8" type="primary">aroE</name>
    <name evidence="10" type="ORF">GJV85_05375</name>
</gene>
<dbReference type="AlphaFoldDB" id="A0A975GCQ4"/>
<dbReference type="SUPFAM" id="SSF53223">
    <property type="entry name" value="Aminoacid dehydrogenase-like, N-terminal domain"/>
    <property type="match status" value="1"/>
</dbReference>
<evidence type="ECO:0000256" key="2">
    <source>
        <dbReference type="ARBA" id="ARBA00012962"/>
    </source>
</evidence>
<feature type="binding site" evidence="8">
    <location>
        <position position="207"/>
    </location>
    <ligand>
        <name>NADP(+)</name>
        <dbReference type="ChEBI" id="CHEBI:58349"/>
    </ligand>
</feature>
<accession>A0A975GCQ4</accession>
<proteinExistence type="inferred from homology"/>
<feature type="binding site" evidence="8">
    <location>
        <position position="60"/>
    </location>
    <ligand>
        <name>shikimate</name>
        <dbReference type="ChEBI" id="CHEBI:36208"/>
    </ligand>
</feature>
<name>A0A975GCQ4_9BACT</name>
<evidence type="ECO:0000256" key="3">
    <source>
        <dbReference type="ARBA" id="ARBA00022605"/>
    </source>
</evidence>
<dbReference type="NCBIfam" id="NF001316">
    <property type="entry name" value="PRK00258.2-5"/>
    <property type="match status" value="1"/>
</dbReference>
<evidence type="ECO:0000256" key="6">
    <source>
        <dbReference type="ARBA" id="ARBA00023141"/>
    </source>
</evidence>
<dbReference type="HAMAP" id="MF_00222">
    <property type="entry name" value="Shikimate_DH_AroE"/>
    <property type="match status" value="1"/>
</dbReference>
<dbReference type="GO" id="GO:0008652">
    <property type="term" value="P:amino acid biosynthetic process"/>
    <property type="evidence" value="ECO:0007669"/>
    <property type="project" value="UniProtKB-KW"/>
</dbReference>
<dbReference type="InterPro" id="IPR046346">
    <property type="entry name" value="Aminoacid_DH-like_N_sf"/>
</dbReference>
<dbReference type="GO" id="GO:0009423">
    <property type="term" value="P:chorismate biosynthetic process"/>
    <property type="evidence" value="ECO:0007669"/>
    <property type="project" value="UniProtKB-UniRule"/>
</dbReference>
<evidence type="ECO:0000256" key="1">
    <source>
        <dbReference type="ARBA" id="ARBA00004871"/>
    </source>
</evidence>
<dbReference type="GO" id="GO:0050661">
    <property type="term" value="F:NADP binding"/>
    <property type="evidence" value="ECO:0007669"/>
    <property type="project" value="InterPro"/>
</dbReference>
<dbReference type="PANTHER" id="PTHR21089">
    <property type="entry name" value="SHIKIMATE DEHYDROGENASE"/>
    <property type="match status" value="1"/>
</dbReference>
<dbReference type="Proteomes" id="UP000671852">
    <property type="component" value="Chromosome"/>
</dbReference>
<organism evidence="10 11">
    <name type="scientific">Sulfurimonas aquatica</name>
    <dbReference type="NCBI Taxonomy" id="2672570"/>
    <lineage>
        <taxon>Bacteria</taxon>
        <taxon>Pseudomonadati</taxon>
        <taxon>Campylobacterota</taxon>
        <taxon>Epsilonproteobacteria</taxon>
        <taxon>Campylobacterales</taxon>
        <taxon>Sulfurimonadaceae</taxon>
        <taxon>Sulfurimonas</taxon>
    </lineage>
</organism>
<keyword evidence="4 8" id="KW-0521">NADP</keyword>
<dbReference type="InterPro" id="IPR011342">
    <property type="entry name" value="Shikimate_DH"/>
</dbReference>
<dbReference type="EMBL" id="CP046072">
    <property type="protein sequence ID" value="QSZ41558.1"/>
    <property type="molecule type" value="Genomic_DNA"/>
</dbReference>
<dbReference type="GO" id="GO:0005829">
    <property type="term" value="C:cytosol"/>
    <property type="evidence" value="ECO:0007669"/>
    <property type="project" value="TreeGrafter"/>
</dbReference>
<comment type="similarity">
    <text evidence="8">Belongs to the shikimate dehydrogenase family.</text>
</comment>
<evidence type="ECO:0000256" key="4">
    <source>
        <dbReference type="ARBA" id="ARBA00022857"/>
    </source>
</evidence>
<feature type="binding site" evidence="8">
    <location>
        <position position="236"/>
    </location>
    <ligand>
        <name>shikimate</name>
        <dbReference type="ChEBI" id="CHEBI:36208"/>
    </ligand>
</feature>
<evidence type="ECO:0000259" key="9">
    <source>
        <dbReference type="Pfam" id="PF08501"/>
    </source>
</evidence>
<dbReference type="GO" id="GO:0019632">
    <property type="term" value="P:shikimate metabolic process"/>
    <property type="evidence" value="ECO:0007669"/>
    <property type="project" value="InterPro"/>
</dbReference>
<dbReference type="CDD" id="cd01065">
    <property type="entry name" value="NAD_bind_Shikimate_DH"/>
    <property type="match status" value="1"/>
</dbReference>
<feature type="active site" description="Proton acceptor" evidence="8">
    <location>
        <position position="64"/>
    </location>
</feature>
<feature type="binding site" evidence="8">
    <location>
        <position position="85"/>
    </location>
    <ligand>
        <name>shikimate</name>
        <dbReference type="ChEBI" id="CHEBI:36208"/>
    </ligand>
</feature>
<dbReference type="SUPFAM" id="SSF51735">
    <property type="entry name" value="NAD(P)-binding Rossmann-fold domains"/>
    <property type="match status" value="1"/>
</dbReference>
<keyword evidence="3 8" id="KW-0028">Amino-acid biosynthesis</keyword>
<evidence type="ECO:0000256" key="8">
    <source>
        <dbReference type="HAMAP-Rule" id="MF_00222"/>
    </source>
</evidence>
<dbReference type="Gene3D" id="3.40.50.10860">
    <property type="entry name" value="Leucine Dehydrogenase, chain A, domain 1"/>
    <property type="match status" value="1"/>
</dbReference>
<comment type="caution">
    <text evidence="8">Lacks conserved residue(s) required for the propagation of feature annotation.</text>
</comment>
<dbReference type="EC" id="1.1.1.25" evidence="2 8"/>
<evidence type="ECO:0000256" key="5">
    <source>
        <dbReference type="ARBA" id="ARBA00023002"/>
    </source>
</evidence>
<dbReference type="InterPro" id="IPR022893">
    <property type="entry name" value="Shikimate_DH_fam"/>
</dbReference>
<feature type="binding site" evidence="8">
    <location>
        <position position="209"/>
    </location>
    <ligand>
        <name>shikimate</name>
        <dbReference type="ChEBI" id="CHEBI:36208"/>
    </ligand>
</feature>
<dbReference type="GO" id="GO:0009073">
    <property type="term" value="P:aromatic amino acid family biosynthetic process"/>
    <property type="evidence" value="ECO:0007669"/>
    <property type="project" value="UniProtKB-KW"/>
</dbReference>
<comment type="pathway">
    <text evidence="1 8">Metabolic intermediate biosynthesis; chorismate biosynthesis; chorismate from D-erythrose 4-phosphate and phosphoenolpyruvate: step 4/7.</text>
</comment>
<sequence length="264" mass="29436">MQKLFSIFGDPVSHSRSPLMHNTVFKNLNYPACYTRTHLLDGSKLKETFFSLGLSGANVTVPHKEAAFEACDEIRGFAKTVGVVNTLVNENGKLIGYNTDADGFIYSIEEFKNIKNILILGAGGTAKALAARFLQENFSVSIMNRSEGRLSYFKELGCECFHWSNYESSKYDLIVNTTSAGLKDEELPAPKELVEILLNNTRYVADAIYGKLTPFLKMAKSKNIIYKDGADMLLGQGILANELFVNAVLKKEDIKKHMLHSFQL</sequence>
<dbReference type="Pfam" id="PF08501">
    <property type="entry name" value="Shikimate_dh_N"/>
    <property type="match status" value="1"/>
</dbReference>
<dbReference type="RefSeq" id="WP_207562840.1">
    <property type="nucleotide sequence ID" value="NZ_CP046072.1"/>
</dbReference>
<dbReference type="NCBIfam" id="TIGR00507">
    <property type="entry name" value="aroE"/>
    <property type="match status" value="1"/>
</dbReference>
<feature type="binding site" evidence="8">
    <location>
        <begin position="15"/>
        <end position="17"/>
    </location>
    <ligand>
        <name>shikimate</name>
        <dbReference type="ChEBI" id="CHEBI:36208"/>
    </ligand>
</feature>
<feature type="domain" description="Shikimate dehydrogenase substrate binding N-terminal" evidence="9">
    <location>
        <begin position="7"/>
        <end position="87"/>
    </location>
</feature>
<comment type="subunit">
    <text evidence="8">Homodimer.</text>
</comment>
<reference evidence="10" key="2">
    <citation type="submission" date="2021-04" db="EMBL/GenBank/DDBJ databases">
        <title>Isolation and characterization of a novel species of the genus Sulfurimonas.</title>
        <authorList>
            <person name="Fukui M."/>
        </authorList>
    </citation>
    <scope>NUCLEOTIDE SEQUENCE</scope>
    <source>
        <strain evidence="10">H1576</strain>
    </source>
</reference>
<dbReference type="InterPro" id="IPR036291">
    <property type="entry name" value="NAD(P)-bd_dom_sf"/>
</dbReference>
<comment type="function">
    <text evidence="8">Involved in the biosynthesis of the chorismate, which leads to the biosynthesis of aromatic amino acids. Catalyzes the reversible NADPH linked reduction of 3-dehydroshikimate (DHSA) to yield shikimate (SA).</text>
</comment>
<reference evidence="10" key="1">
    <citation type="submission" date="2019-11" db="EMBL/GenBank/DDBJ databases">
        <authorList>
            <person name="Kojima H."/>
        </authorList>
    </citation>
    <scope>NUCLEOTIDE SEQUENCE</scope>
    <source>
        <strain evidence="10">H1576</strain>
    </source>
</reference>
<evidence type="ECO:0000313" key="10">
    <source>
        <dbReference type="EMBL" id="QSZ41558.1"/>
    </source>
</evidence>